<feature type="region of interest" description="Disordered" evidence="1">
    <location>
        <begin position="1"/>
        <end position="33"/>
    </location>
</feature>
<feature type="compositionally biased region" description="Basic residues" evidence="1">
    <location>
        <begin position="9"/>
        <end position="22"/>
    </location>
</feature>
<feature type="compositionally biased region" description="Polar residues" evidence="1">
    <location>
        <begin position="373"/>
        <end position="398"/>
    </location>
</feature>
<protein>
    <submittedName>
        <fullName evidence="2">Uncharacterized protein</fullName>
    </submittedName>
</protein>
<evidence type="ECO:0000313" key="2">
    <source>
        <dbReference type="EMBL" id="CAG6643117.1"/>
    </source>
</evidence>
<proteinExistence type="predicted"/>
<feature type="region of interest" description="Disordered" evidence="1">
    <location>
        <begin position="45"/>
        <end position="75"/>
    </location>
</feature>
<feature type="region of interest" description="Disordered" evidence="1">
    <location>
        <begin position="91"/>
        <end position="114"/>
    </location>
</feature>
<sequence length="408" mass="46837">MTKAENIVKKKKLPKTKKVKQQHSKEDQMENMKIEESFDSLDVSKKDFKKKKAKKNKSKLEGKKKKDSVKSQDEPEDNLVFAVTETFKKNKRKLEGKKKKNKDSVKSQEETEDNSVFAVTERFLQTKKAKKEKKKLEGKKKSEFTKKSDEKLAAIQNFFDKETDETDKNVKSKPKWFDDKVKTLVTAYLVSVDNCEKDTSDQNETIRKQNEKKLYRFFHKLSTQLGEDVSVVKTWFHSTKQDILKSHTLKPDLEEPGVLKIAMLNRKIKAISKETSASPVVKTDPTPPAWFDEEFAQMLKVRQKAKRQLKLNPTEENKTAFREAFKRVKKELIQRKKTGFVSTKPYVNKSNQPKAKNFGSKKPGSKPFGAGKPNNTSFGASNAPSNKPFGTSNGSFTPNKKHIKFDDA</sequence>
<feature type="region of interest" description="Disordered" evidence="1">
    <location>
        <begin position="343"/>
        <end position="408"/>
    </location>
</feature>
<reference evidence="2" key="1">
    <citation type="submission" date="2021-05" db="EMBL/GenBank/DDBJ databases">
        <authorList>
            <person name="Alioto T."/>
            <person name="Alioto T."/>
            <person name="Gomez Garrido J."/>
        </authorList>
    </citation>
    <scope>NUCLEOTIDE SEQUENCE</scope>
</reference>
<dbReference type="EMBL" id="HBUF01125650">
    <property type="protein sequence ID" value="CAG6643117.1"/>
    <property type="molecule type" value="Transcribed_RNA"/>
</dbReference>
<accession>A0A8D8R4N2</accession>
<feature type="compositionally biased region" description="Basic and acidic residues" evidence="1">
    <location>
        <begin position="23"/>
        <end position="33"/>
    </location>
</feature>
<feature type="compositionally biased region" description="Basic residues" evidence="1">
    <location>
        <begin position="399"/>
        <end position="408"/>
    </location>
</feature>
<feature type="compositionally biased region" description="Basic residues" evidence="1">
    <location>
        <begin position="47"/>
        <end position="67"/>
    </location>
</feature>
<feature type="compositionally biased region" description="Basic residues" evidence="1">
    <location>
        <begin position="91"/>
        <end position="101"/>
    </location>
</feature>
<evidence type="ECO:0000256" key="1">
    <source>
        <dbReference type="SAM" id="MobiDB-lite"/>
    </source>
</evidence>
<organism evidence="2">
    <name type="scientific">Cacopsylla melanoneura</name>
    <dbReference type="NCBI Taxonomy" id="428564"/>
    <lineage>
        <taxon>Eukaryota</taxon>
        <taxon>Metazoa</taxon>
        <taxon>Ecdysozoa</taxon>
        <taxon>Arthropoda</taxon>
        <taxon>Hexapoda</taxon>
        <taxon>Insecta</taxon>
        <taxon>Pterygota</taxon>
        <taxon>Neoptera</taxon>
        <taxon>Paraneoptera</taxon>
        <taxon>Hemiptera</taxon>
        <taxon>Sternorrhyncha</taxon>
        <taxon>Psylloidea</taxon>
        <taxon>Psyllidae</taxon>
        <taxon>Psyllinae</taxon>
        <taxon>Cacopsylla</taxon>
    </lineage>
</organism>
<name>A0A8D8R4N2_9HEMI</name>
<dbReference type="AlphaFoldDB" id="A0A8D8R4N2"/>